<gene>
    <name evidence="2" type="ORF">ACHAWO_004745</name>
</gene>
<dbReference type="EMBL" id="JALLPJ020000101">
    <property type="protein sequence ID" value="KAL3802443.1"/>
    <property type="molecule type" value="Genomic_DNA"/>
</dbReference>
<feature type="compositionally biased region" description="Low complexity" evidence="1">
    <location>
        <begin position="399"/>
        <end position="411"/>
    </location>
</feature>
<reference evidence="2 3" key="1">
    <citation type="submission" date="2024-10" db="EMBL/GenBank/DDBJ databases">
        <title>Updated reference genomes for cyclostephanoid diatoms.</title>
        <authorList>
            <person name="Roberts W.R."/>
            <person name="Alverson A.J."/>
        </authorList>
    </citation>
    <scope>NUCLEOTIDE SEQUENCE [LARGE SCALE GENOMIC DNA]</scope>
    <source>
        <strain evidence="2 3">AJA010-31</strain>
    </source>
</reference>
<accession>A0ABD3QPW2</accession>
<keyword evidence="3" id="KW-1185">Reference proteome</keyword>
<protein>
    <submittedName>
        <fullName evidence="2">Uncharacterized protein</fullName>
    </submittedName>
</protein>
<evidence type="ECO:0000313" key="2">
    <source>
        <dbReference type="EMBL" id="KAL3802443.1"/>
    </source>
</evidence>
<dbReference type="PANTHER" id="PTHR21301">
    <property type="entry name" value="REVERSE TRANSCRIPTASE"/>
    <property type="match status" value="1"/>
</dbReference>
<evidence type="ECO:0000256" key="1">
    <source>
        <dbReference type="SAM" id="MobiDB-lite"/>
    </source>
</evidence>
<proteinExistence type="predicted"/>
<name>A0ABD3QPW2_9STRA</name>
<evidence type="ECO:0000313" key="3">
    <source>
        <dbReference type="Proteomes" id="UP001530400"/>
    </source>
</evidence>
<feature type="region of interest" description="Disordered" evidence="1">
    <location>
        <begin position="533"/>
        <end position="589"/>
    </location>
</feature>
<feature type="compositionally biased region" description="Basic residues" evidence="1">
    <location>
        <begin position="568"/>
        <end position="577"/>
    </location>
</feature>
<comment type="caution">
    <text evidence="2">The sequence shown here is derived from an EMBL/GenBank/DDBJ whole genome shotgun (WGS) entry which is preliminary data.</text>
</comment>
<sequence>MKDALHDALEQIEDTCRTMKIAHSFTKAFFSCIKCGIAKTDAPVPNHPHELATAVKHQNRIGTHKMLQGFLSRSWRDALQTTGFKGNHQLGLKRLHLLLWNQLFQRIWDTRNFVLKKTPNRYNAAEGASLEQKLNWYREHRHTLLSLQDRHLANKDEEEIKKMGRLTRRKWVQHLDRLHEIHTKKSTPRDDGQIAITQHFEIIKHKKCSRQAGARKPKQVQKKKKRLTQSTLDTTIAITKRKRIKRTNDSDHVGTRSNREVQTRLRFTAGQPQPQRDGIDHVHRRKLNQTESTIENYFQDAEAGGRTSKALPLCPPPSPYLVTAPSQTPAPAKTPAPITFSQNEKEIEEMCELAEEVSRKAELEKLRRLECNKIVLIDSIRPKSSLGLPPAPNAKSGSTATTAPTAAPAAADVQADSPPMDASRAISALYKALFALFVDSSAAYITQHTHNITKHKMAKLSNEKPLLEAAQDTARLIAEEAADAVPKSISSIVSDSVEKANKANKRKHQSENDELCSMVQKLQADAVKRKAKRLKLQQQVQSLKSPKENGAKEPGANQKNVQSTKSTNRSRNRKPKARSSQGTSEPNEEKILLEKERGAAALAASSIRKQFGFVPDPSSSSFRNAVRARASSLPGAPILPTPSNLAFHDLTDGQIAPKAAKSLLGLGSKFIVTPRTTTGSLEATSDRRFLNRVQRLFRERRAQSNLLPHQEALLKSLREDPLLLFPETDKGLGPCSVTFDQYVEDCLIHLRNQQCYTRLSEDEAMAEVVLLEDKIEKWLDKYELTIGRMATKYIRKYLGANRKSPFGQFYILYKIHKGQKNGRWPTRPVCSDVTSLTHAVGKWKMLDEMEVPPNALLFTSDATAMYTNIRTEPALEKISEYLRENAKAFNHNKFDTEALIAALHLVFENNLFKLGDTFWKQILGTAMGTPPAPPWATIFCPKRNGTTPKVSDADDRIKQFFARLLARGHTHEFLRPLFQRAEVNAANYLSRSTEEHDRLRISKEAKSSDQVFFHLQFHPNDPPSRDIQSIWREHVSHPPGDAPLNTLKNLNKCAVGFSKLVVAYSRPLNLRNRFTVRDIHNRGRPVSEYLVA</sequence>
<dbReference type="AlphaFoldDB" id="A0ABD3QPW2"/>
<organism evidence="2 3">
    <name type="scientific">Cyclotella atomus</name>
    <dbReference type="NCBI Taxonomy" id="382360"/>
    <lineage>
        <taxon>Eukaryota</taxon>
        <taxon>Sar</taxon>
        <taxon>Stramenopiles</taxon>
        <taxon>Ochrophyta</taxon>
        <taxon>Bacillariophyta</taxon>
        <taxon>Coscinodiscophyceae</taxon>
        <taxon>Thalassiosirophycidae</taxon>
        <taxon>Stephanodiscales</taxon>
        <taxon>Stephanodiscaceae</taxon>
        <taxon>Cyclotella</taxon>
    </lineage>
</organism>
<feature type="region of interest" description="Disordered" evidence="1">
    <location>
        <begin position="386"/>
        <end position="418"/>
    </location>
</feature>
<dbReference type="Proteomes" id="UP001530400">
    <property type="component" value="Unassembled WGS sequence"/>
</dbReference>
<feature type="compositionally biased region" description="Polar residues" evidence="1">
    <location>
        <begin position="557"/>
        <end position="567"/>
    </location>
</feature>
<dbReference type="PANTHER" id="PTHR21301:SF10">
    <property type="entry name" value="REVERSE TRANSCRIPTASE DOMAIN-CONTAINING PROTEIN"/>
    <property type="match status" value="1"/>
</dbReference>